<organism evidence="2 3">
    <name type="scientific">Fictibacillus phosphorivorans</name>
    <dbReference type="NCBI Taxonomy" id="1221500"/>
    <lineage>
        <taxon>Bacteria</taxon>
        <taxon>Bacillati</taxon>
        <taxon>Bacillota</taxon>
        <taxon>Bacilli</taxon>
        <taxon>Bacillales</taxon>
        <taxon>Fictibacillaceae</taxon>
        <taxon>Fictibacillus</taxon>
    </lineage>
</organism>
<accession>A0A160INQ4</accession>
<evidence type="ECO:0000256" key="1">
    <source>
        <dbReference type="SAM" id="Phobius"/>
    </source>
</evidence>
<keyword evidence="1" id="KW-0812">Transmembrane</keyword>
<evidence type="ECO:0000313" key="2">
    <source>
        <dbReference type="EMBL" id="ANC77844.1"/>
    </source>
</evidence>
<reference evidence="2 3" key="1">
    <citation type="submission" date="2016-04" db="EMBL/GenBank/DDBJ databases">
        <title>Complete genome sequence of Fictibacillus phosphorivorans G25-29, a strain toxic to nematodes.</title>
        <authorList>
            <person name="Zheng Z."/>
        </authorList>
    </citation>
    <scope>NUCLEOTIDE SEQUENCE [LARGE SCALE GENOMIC DNA]</scope>
    <source>
        <strain evidence="2 3">G25-29</strain>
    </source>
</reference>
<evidence type="ECO:0008006" key="4">
    <source>
        <dbReference type="Google" id="ProtNLM"/>
    </source>
</evidence>
<dbReference type="KEGG" id="fpn:ABE65_013965"/>
<keyword evidence="1" id="KW-0472">Membrane</keyword>
<proteinExistence type="predicted"/>
<dbReference type="EMBL" id="CP015378">
    <property type="protein sequence ID" value="ANC77844.1"/>
    <property type="molecule type" value="Genomic_DNA"/>
</dbReference>
<dbReference type="STRING" id="1221500.ABE65_013965"/>
<gene>
    <name evidence="2" type="ORF">ABE65_013965</name>
</gene>
<feature type="transmembrane region" description="Helical" evidence="1">
    <location>
        <begin position="13"/>
        <end position="35"/>
    </location>
</feature>
<dbReference type="AlphaFoldDB" id="A0A160INQ4"/>
<protein>
    <recommendedName>
        <fullName evidence="4">Type II secretion system protein</fullName>
    </recommendedName>
</protein>
<evidence type="ECO:0000313" key="3">
    <source>
        <dbReference type="Proteomes" id="UP000076623"/>
    </source>
</evidence>
<keyword evidence="3" id="KW-1185">Reference proteome</keyword>
<name>A0A160INQ4_9BACL</name>
<sequence>MLQNNKGYLLLEAMFGVLLISSMLSVCLPFIYISYQEQRTSEQLLYAMTEADHVARTRNMSKLMLDEREWIDDGIEYQLLTRKGGTDEYETCISFRGSNQKEYKTCASSF</sequence>
<keyword evidence="1" id="KW-1133">Transmembrane helix</keyword>
<dbReference type="Proteomes" id="UP000076623">
    <property type="component" value="Chromosome"/>
</dbReference>